<dbReference type="InterPro" id="IPR050704">
    <property type="entry name" value="Peptidase_C85-like"/>
</dbReference>
<accession>S8CBL2</accession>
<dbReference type="Pfam" id="PF02338">
    <property type="entry name" value="OTU"/>
    <property type="match status" value="1"/>
</dbReference>
<evidence type="ECO:0000313" key="3">
    <source>
        <dbReference type="EMBL" id="EPS64255.1"/>
    </source>
</evidence>
<feature type="non-terminal residue" evidence="3">
    <location>
        <position position="1"/>
    </location>
</feature>
<feature type="non-terminal residue" evidence="3">
    <location>
        <position position="134"/>
    </location>
</feature>
<comment type="similarity">
    <text evidence="1">Belongs to the peptidase C85 family.</text>
</comment>
<keyword evidence="4" id="KW-1185">Reference proteome</keyword>
<dbReference type="OrthoDB" id="415023at2759"/>
<dbReference type="EMBL" id="AUSU01004947">
    <property type="protein sequence ID" value="EPS64255.1"/>
    <property type="molecule type" value="Genomic_DNA"/>
</dbReference>
<dbReference type="PROSITE" id="PS50802">
    <property type="entry name" value="OTU"/>
    <property type="match status" value="1"/>
</dbReference>
<dbReference type="Gene3D" id="3.90.70.80">
    <property type="match status" value="1"/>
</dbReference>
<organism evidence="3 4">
    <name type="scientific">Genlisea aurea</name>
    <dbReference type="NCBI Taxonomy" id="192259"/>
    <lineage>
        <taxon>Eukaryota</taxon>
        <taxon>Viridiplantae</taxon>
        <taxon>Streptophyta</taxon>
        <taxon>Embryophyta</taxon>
        <taxon>Tracheophyta</taxon>
        <taxon>Spermatophyta</taxon>
        <taxon>Magnoliopsida</taxon>
        <taxon>eudicotyledons</taxon>
        <taxon>Gunneridae</taxon>
        <taxon>Pentapetalae</taxon>
        <taxon>asterids</taxon>
        <taxon>lamiids</taxon>
        <taxon>Lamiales</taxon>
        <taxon>Lentibulariaceae</taxon>
        <taxon>Genlisea</taxon>
    </lineage>
</organism>
<feature type="domain" description="OTU" evidence="2">
    <location>
        <begin position="12"/>
        <end position="134"/>
    </location>
</feature>
<evidence type="ECO:0000313" key="4">
    <source>
        <dbReference type="Proteomes" id="UP000015453"/>
    </source>
</evidence>
<gene>
    <name evidence="3" type="ORF">M569_10527</name>
</gene>
<dbReference type="InterPro" id="IPR003323">
    <property type="entry name" value="OTU_dom"/>
</dbReference>
<dbReference type="CDD" id="cd22744">
    <property type="entry name" value="OTU"/>
    <property type="match status" value="1"/>
</dbReference>
<dbReference type="GO" id="GO:0016579">
    <property type="term" value="P:protein deubiquitination"/>
    <property type="evidence" value="ECO:0007669"/>
    <property type="project" value="TreeGrafter"/>
</dbReference>
<sequence length="134" mass="15671">SENKRNLAVYSLEYKSIRGDGNCLFSAVAEQIGISHTPTSIRIIAIDYMRNHTAEFEEFIPNFNKQVFDQRLVNMSNDGVWGDMYEIYALAEYFQRPIVIVHDDIKRNHIIFNQNAQELPIFLYYTMGLHYDAL</sequence>
<dbReference type="Proteomes" id="UP000015453">
    <property type="component" value="Unassembled WGS sequence"/>
</dbReference>
<dbReference type="PANTHER" id="PTHR12419">
    <property type="entry name" value="OTU DOMAIN CONTAINING PROTEIN"/>
    <property type="match status" value="1"/>
</dbReference>
<protein>
    <recommendedName>
        <fullName evidence="2">OTU domain-containing protein</fullName>
    </recommendedName>
</protein>
<evidence type="ECO:0000259" key="2">
    <source>
        <dbReference type="PROSITE" id="PS50802"/>
    </source>
</evidence>
<dbReference type="GO" id="GO:0004843">
    <property type="term" value="F:cysteine-type deubiquitinase activity"/>
    <property type="evidence" value="ECO:0007669"/>
    <property type="project" value="TreeGrafter"/>
</dbReference>
<dbReference type="AlphaFoldDB" id="S8CBL2"/>
<reference evidence="3 4" key="1">
    <citation type="journal article" date="2013" name="BMC Genomics">
        <title>The miniature genome of a carnivorous plant Genlisea aurea contains a low number of genes and short non-coding sequences.</title>
        <authorList>
            <person name="Leushkin E.V."/>
            <person name="Sutormin R.A."/>
            <person name="Nabieva E.R."/>
            <person name="Penin A.A."/>
            <person name="Kondrashov A.S."/>
            <person name="Logacheva M.D."/>
        </authorList>
    </citation>
    <scope>NUCLEOTIDE SEQUENCE [LARGE SCALE GENOMIC DNA]</scope>
</reference>
<dbReference type="SUPFAM" id="SSF54001">
    <property type="entry name" value="Cysteine proteinases"/>
    <property type="match status" value="1"/>
</dbReference>
<evidence type="ECO:0000256" key="1">
    <source>
        <dbReference type="ARBA" id="ARBA00010407"/>
    </source>
</evidence>
<name>S8CBL2_9LAMI</name>
<comment type="caution">
    <text evidence="3">The sequence shown here is derived from an EMBL/GenBank/DDBJ whole genome shotgun (WGS) entry which is preliminary data.</text>
</comment>
<dbReference type="InterPro" id="IPR038765">
    <property type="entry name" value="Papain-like_cys_pep_sf"/>
</dbReference>
<proteinExistence type="inferred from homology"/>